<feature type="signal peptide" evidence="4">
    <location>
        <begin position="1"/>
        <end position="30"/>
    </location>
</feature>
<evidence type="ECO:0000256" key="3">
    <source>
        <dbReference type="ARBA" id="ARBA00022729"/>
    </source>
</evidence>
<sequence>MDIHTTRGRSRGRLLAALAVCGTLAFGVAACGDDEDSGATAAGTTTAPAEPVKVKVGVGPFLDNQTLALATEMGYDKEQGLEFEQVILPSNNAIYQAIRTGDIDLGAGTLRGLQTVAKTAPDLQNFIVKDQFKGYFLVGRKGDTPVYSELVKEGKTPEEAKQEVLESFKGKTVNMVKQQNYAPLAAGLEAAGIDPDEVKINDFADDAKAALAFQRGDGDFYTGALPQQSKLLLDDPDKYVNVGGYEILGPAAISYDTWTTSKDWLAENPDVALKVLAAQLKTAQYIQDDLDAAAPQLAKLVTDASKTELPVENVKLLASDFTKFLTAQNLEEDVFNPDSPLFWEKEAELAAEQNAKDLPEGYKPADQNVSEEWFKKYQADSALTSWVEGK</sequence>
<dbReference type="EMBL" id="CP088295">
    <property type="protein sequence ID" value="UUY01537.1"/>
    <property type="molecule type" value="Genomic_DNA"/>
</dbReference>
<evidence type="ECO:0000313" key="6">
    <source>
        <dbReference type="Proteomes" id="UP001058860"/>
    </source>
</evidence>
<evidence type="ECO:0000256" key="2">
    <source>
        <dbReference type="ARBA" id="ARBA00010742"/>
    </source>
</evidence>
<dbReference type="Gene3D" id="3.40.190.10">
    <property type="entry name" value="Periplasmic binding protein-like II"/>
    <property type="match status" value="2"/>
</dbReference>
<gene>
    <name evidence="5" type="ORF">LRS13_12410</name>
</gene>
<keyword evidence="6" id="KW-1185">Reference proteome</keyword>
<reference evidence="6" key="1">
    <citation type="submission" date="2021-11" db="EMBL/GenBank/DDBJ databases">
        <title>Cultivation dependent microbiological survey of springs from the worlds oldest radium mine currently devoted to the extraction of radon-saturated water.</title>
        <authorList>
            <person name="Kapinusova G."/>
            <person name="Smrhova T."/>
            <person name="Strejcek M."/>
            <person name="Suman J."/>
            <person name="Jani K."/>
            <person name="Pajer P."/>
            <person name="Uhlik O."/>
        </authorList>
    </citation>
    <scope>NUCLEOTIDE SEQUENCE [LARGE SCALE GENOMIC DNA]</scope>
    <source>
        <strain evidence="6">J379</strain>
    </source>
</reference>
<dbReference type="SUPFAM" id="SSF53850">
    <property type="entry name" value="Periplasmic binding protein-like II"/>
    <property type="match status" value="1"/>
</dbReference>
<comment type="similarity">
    <text evidence="2">Belongs to the bacterial solute-binding protein SsuA/TauA family.</text>
</comment>
<keyword evidence="3 4" id="KW-0732">Signal</keyword>
<accession>A0ABY5PAN2</accession>
<dbReference type="RefSeq" id="WP_353862093.1">
    <property type="nucleotide sequence ID" value="NZ_CP088295.1"/>
</dbReference>
<name>A0ABY5PAN2_9ACTN</name>
<dbReference type="PROSITE" id="PS51257">
    <property type="entry name" value="PROKAR_LIPOPROTEIN"/>
    <property type="match status" value="1"/>
</dbReference>
<dbReference type="Proteomes" id="UP001058860">
    <property type="component" value="Chromosome"/>
</dbReference>
<evidence type="ECO:0000256" key="1">
    <source>
        <dbReference type="ARBA" id="ARBA00004418"/>
    </source>
</evidence>
<dbReference type="PANTHER" id="PTHR30024:SF47">
    <property type="entry name" value="TAURINE-BINDING PERIPLASMIC PROTEIN"/>
    <property type="match status" value="1"/>
</dbReference>
<dbReference type="Pfam" id="PF13379">
    <property type="entry name" value="NMT1_2"/>
    <property type="match status" value="1"/>
</dbReference>
<protein>
    <submittedName>
        <fullName evidence="5">ABC transporter substrate-binding protein</fullName>
    </submittedName>
</protein>
<comment type="subcellular location">
    <subcellularLocation>
        <location evidence="1">Periplasm</location>
    </subcellularLocation>
</comment>
<evidence type="ECO:0000256" key="4">
    <source>
        <dbReference type="SAM" id="SignalP"/>
    </source>
</evidence>
<proteinExistence type="inferred from homology"/>
<dbReference type="PANTHER" id="PTHR30024">
    <property type="entry name" value="ALIPHATIC SULFONATES-BINDING PROTEIN-RELATED"/>
    <property type="match status" value="1"/>
</dbReference>
<evidence type="ECO:0000313" key="5">
    <source>
        <dbReference type="EMBL" id="UUY01537.1"/>
    </source>
</evidence>
<organism evidence="5 6">
    <name type="scientific">Svornostia abyssi</name>
    <dbReference type="NCBI Taxonomy" id="2898438"/>
    <lineage>
        <taxon>Bacteria</taxon>
        <taxon>Bacillati</taxon>
        <taxon>Actinomycetota</taxon>
        <taxon>Thermoleophilia</taxon>
        <taxon>Solirubrobacterales</taxon>
        <taxon>Baekduiaceae</taxon>
        <taxon>Svornostia</taxon>
    </lineage>
</organism>
<feature type="chain" id="PRO_5045661438" evidence="4">
    <location>
        <begin position="31"/>
        <end position="390"/>
    </location>
</feature>